<feature type="domain" description="Secretion system C-terminal sorting" evidence="2">
    <location>
        <begin position="339"/>
        <end position="409"/>
    </location>
</feature>
<keyword evidence="1" id="KW-0732">Signal</keyword>
<dbReference type="Gene3D" id="2.130.10.10">
    <property type="entry name" value="YVTN repeat-like/Quinoprotein amine dehydrogenase"/>
    <property type="match status" value="2"/>
</dbReference>
<name>A0A9X3F5T8_9BACT</name>
<comment type="caution">
    <text evidence="3">The sequence shown here is derived from an EMBL/GenBank/DDBJ whole genome shotgun (WGS) entry which is preliminary data.</text>
</comment>
<organism evidence="3 4">
    <name type="scientific">Draconibacterium aestuarii</name>
    <dbReference type="NCBI Taxonomy" id="2998507"/>
    <lineage>
        <taxon>Bacteria</taxon>
        <taxon>Pseudomonadati</taxon>
        <taxon>Bacteroidota</taxon>
        <taxon>Bacteroidia</taxon>
        <taxon>Marinilabiliales</taxon>
        <taxon>Prolixibacteraceae</taxon>
        <taxon>Draconibacterium</taxon>
    </lineage>
</organism>
<accession>A0A9X3F5T8</accession>
<evidence type="ECO:0000313" key="4">
    <source>
        <dbReference type="Proteomes" id="UP001145087"/>
    </source>
</evidence>
<evidence type="ECO:0000313" key="3">
    <source>
        <dbReference type="EMBL" id="MCY1719516.1"/>
    </source>
</evidence>
<feature type="signal peptide" evidence="1">
    <location>
        <begin position="1"/>
        <end position="20"/>
    </location>
</feature>
<proteinExistence type="predicted"/>
<dbReference type="SUPFAM" id="SSF63829">
    <property type="entry name" value="Calcium-dependent phosphotriesterase"/>
    <property type="match status" value="1"/>
</dbReference>
<dbReference type="SUPFAM" id="SSF101898">
    <property type="entry name" value="NHL repeat"/>
    <property type="match status" value="1"/>
</dbReference>
<evidence type="ECO:0000259" key="2">
    <source>
        <dbReference type="Pfam" id="PF18962"/>
    </source>
</evidence>
<reference evidence="3" key="1">
    <citation type="submission" date="2022-11" db="EMBL/GenBank/DDBJ databases">
        <title>Marilongibacter aestuarii gen. nov., sp. nov., isolated from tidal flat sediment.</title>
        <authorList>
            <person name="Jiayan W."/>
        </authorList>
    </citation>
    <scope>NUCLEOTIDE SEQUENCE</scope>
    <source>
        <strain evidence="3">Z1-6</strain>
    </source>
</reference>
<dbReference type="InterPro" id="IPR015943">
    <property type="entry name" value="WD40/YVTN_repeat-like_dom_sf"/>
</dbReference>
<evidence type="ECO:0000256" key="1">
    <source>
        <dbReference type="SAM" id="SignalP"/>
    </source>
</evidence>
<dbReference type="EMBL" id="JAPOHD010000008">
    <property type="protein sequence ID" value="MCY1719516.1"/>
    <property type="molecule type" value="Genomic_DNA"/>
</dbReference>
<dbReference type="RefSeq" id="WP_343331854.1">
    <property type="nucleotide sequence ID" value="NZ_JAPOHD010000008.1"/>
</dbReference>
<dbReference type="Pfam" id="PF18962">
    <property type="entry name" value="Por_Secre_tail"/>
    <property type="match status" value="1"/>
</dbReference>
<dbReference type="NCBIfam" id="TIGR04183">
    <property type="entry name" value="Por_Secre_tail"/>
    <property type="match status" value="1"/>
</dbReference>
<protein>
    <submittedName>
        <fullName evidence="3">T9SS type A sorting domain-containing protein</fullName>
    </submittedName>
</protein>
<gene>
    <name evidence="3" type="ORF">OU798_04135</name>
</gene>
<dbReference type="InterPro" id="IPR026444">
    <property type="entry name" value="Secre_tail"/>
</dbReference>
<feature type="chain" id="PRO_5040876386" evidence="1">
    <location>
        <begin position="21"/>
        <end position="411"/>
    </location>
</feature>
<keyword evidence="4" id="KW-1185">Reference proteome</keyword>
<sequence>MKRIILLLIAILSFPVILTAQNQQWETFFAGKNVTAITIDTNYIWVGVDSLLVKIDKSTKASEQYNIPNPYHDMGLETHLYRLINGKDGLKWMICSGPLPYVQTFDGENWQYISTPTNWISSIVADTSKQIWLGTVAGLFSYDGTSWIPHDLSASGLILTAITSMAIDQHNNKWLAAVPGLGAAPILLIKYNADHLTIFSPPGSLLPEVTIGSIAVSKDETVWLGTFDEGVLKLDAKGWTVFNTSNSELKSNEIHQIATDEYSTAWLATANGLFSYNGTVWQEYNSANSHLPSNNIFSVIIDNDGTKYIGTDQGLTVLSEDFVAGAIFPENNSTFSFQIFPNPATELLTIRMPSELQKSLVEICDIHGKLINNFTMTNTERQINISDLPTGMYFIKLRSDNTNCIKKFIKQ</sequence>
<dbReference type="Proteomes" id="UP001145087">
    <property type="component" value="Unassembled WGS sequence"/>
</dbReference>
<dbReference type="AlphaFoldDB" id="A0A9X3F5T8"/>